<comment type="caution">
    <text evidence="2">The sequence shown here is derived from an EMBL/GenBank/DDBJ whole genome shotgun (WGS) entry which is preliminary data.</text>
</comment>
<proteinExistence type="predicted"/>
<keyword evidence="3" id="KW-1185">Reference proteome</keyword>
<feature type="compositionally biased region" description="Low complexity" evidence="1">
    <location>
        <begin position="1"/>
        <end position="14"/>
    </location>
</feature>
<dbReference type="Proteomes" id="UP000320333">
    <property type="component" value="Unassembled WGS sequence"/>
</dbReference>
<dbReference type="EMBL" id="QEAP01000137">
    <property type="protein sequence ID" value="TPX74217.1"/>
    <property type="molecule type" value="Genomic_DNA"/>
</dbReference>
<protein>
    <submittedName>
        <fullName evidence="2">Uncharacterized protein</fullName>
    </submittedName>
</protein>
<evidence type="ECO:0000313" key="2">
    <source>
        <dbReference type="EMBL" id="TPX74217.1"/>
    </source>
</evidence>
<dbReference type="OrthoDB" id="2154579at2759"/>
<sequence>MLDANTSSNSTSAAFKSTPKPVSSSGAGTPTSASSPSKTALLDSFASFHEQHTPPQPASPARVFTQQWSLFQPCFGTANESHLTRLPHEIAARVFLLLDRPSVLCKASRILHAQFYSDPFLLATWLVLHNQFLPSRGAEHFEACLEKEVSEEADAVPLIPMLKPLNAVHPLLAAMKHEARLKILEDKPDVAEMLLKIEPFVSRYELQRMYRRAITTTGSRFGSLFKCTQVIEQWSTLHFGEPVKATVPISKHQPPLQLLPQLPNTMDAANPMDIVPENNLQGLHLHLPEPEPQIQRISATARPQFPLDDRRLFLDAVILGNVEMLQYLLGACALSLDPRLVADGFTRAWDRGDPFGLCTPGVGVLWPRCSASRFHVLEKLVQEEDEVVSVFLMQGGAGAAGGVPENLDLGEEIVESVVGLLKLVWEIVGEEVGPSDEDASGRFEVVRSCDVLLAAGVLGEIDAACLAEQGRMEGVQISSAQDTVYKGYKSLHPSLWSPRGSFLQRCFDLFIACGSVRSVAMLLHRYGKRVKVEPWHLTAALDRYSFPLVYLLVVYAGADIRWQEDARLGSFVKMPSDDSVVDGPLPSAAALDNAGRLCWSWALKQGAVLTERRWKGIIKLGPQSVGAVTDVLGSGFDPCRDGMLGFRVGGSGVVKVLSKIVDSFFPASKCVLFEASKGEDCRALSYCIELGKILVKAIKLGEKERVTELLDAGALVMDEGILSAGAIADMPPGDWDEWPMAARCYRRVLVQKRLGLPIPCDQTLLSLPSTVVNVAFLNALHSTRPIQHDAVAANVYSLYQRRRHPNAAGVRINLVTVLERDISVRVVERAMDDLRGLLRMCDDPAYPGEAYCFIKGMLQYGLRDKNLLRDEDEFFLPDDEWDEVASALTLPPL</sequence>
<name>A0A507FF73_9FUNG</name>
<dbReference type="AlphaFoldDB" id="A0A507FF73"/>
<reference evidence="2 3" key="1">
    <citation type="journal article" date="2019" name="Sci. Rep.">
        <title>Comparative genomics of chytrid fungi reveal insights into the obligate biotrophic and pathogenic lifestyle of Synchytrium endobioticum.</title>
        <authorList>
            <person name="van de Vossenberg B.T.L.H."/>
            <person name="Warris S."/>
            <person name="Nguyen H.D.T."/>
            <person name="van Gent-Pelzer M.P.E."/>
            <person name="Joly D.L."/>
            <person name="van de Geest H.C."/>
            <person name="Bonants P.J.M."/>
            <person name="Smith D.S."/>
            <person name="Levesque C.A."/>
            <person name="van der Lee T.A.J."/>
        </authorList>
    </citation>
    <scope>NUCLEOTIDE SEQUENCE [LARGE SCALE GENOMIC DNA]</scope>
    <source>
        <strain evidence="2 3">CBS 675.73</strain>
    </source>
</reference>
<evidence type="ECO:0000313" key="3">
    <source>
        <dbReference type="Proteomes" id="UP000320333"/>
    </source>
</evidence>
<evidence type="ECO:0000256" key="1">
    <source>
        <dbReference type="SAM" id="MobiDB-lite"/>
    </source>
</evidence>
<feature type="region of interest" description="Disordered" evidence="1">
    <location>
        <begin position="1"/>
        <end position="38"/>
    </location>
</feature>
<organism evidence="2 3">
    <name type="scientific">Chytriomyces confervae</name>
    <dbReference type="NCBI Taxonomy" id="246404"/>
    <lineage>
        <taxon>Eukaryota</taxon>
        <taxon>Fungi</taxon>
        <taxon>Fungi incertae sedis</taxon>
        <taxon>Chytridiomycota</taxon>
        <taxon>Chytridiomycota incertae sedis</taxon>
        <taxon>Chytridiomycetes</taxon>
        <taxon>Chytridiales</taxon>
        <taxon>Chytriomycetaceae</taxon>
        <taxon>Chytriomyces</taxon>
    </lineage>
</organism>
<accession>A0A507FF73</accession>
<gene>
    <name evidence="2" type="ORF">CcCBS67573_g04507</name>
</gene>
<feature type="compositionally biased region" description="Low complexity" evidence="1">
    <location>
        <begin position="23"/>
        <end position="37"/>
    </location>
</feature>